<dbReference type="InterPro" id="IPR013762">
    <property type="entry name" value="Integrase-like_cat_sf"/>
</dbReference>
<dbReference type="InterPro" id="IPR011010">
    <property type="entry name" value="DNA_brk_join_enz"/>
</dbReference>
<dbReference type="InterPro" id="IPR052925">
    <property type="entry name" value="Phage_Integrase-like_Recomb"/>
</dbReference>
<dbReference type="PANTHER" id="PTHR34605:SF3">
    <property type="entry name" value="P CELL-TYPE AGGLUTINATION PROTEIN MAP4-LIKE-RELATED"/>
    <property type="match status" value="1"/>
</dbReference>
<evidence type="ECO:0000313" key="4">
    <source>
        <dbReference type="Proteomes" id="UP000507470"/>
    </source>
</evidence>
<keyword evidence="4" id="KW-1185">Reference proteome</keyword>
<accession>A0A6J8EII6</accession>
<dbReference type="GO" id="GO:0003677">
    <property type="term" value="F:DNA binding"/>
    <property type="evidence" value="ECO:0007669"/>
    <property type="project" value="InterPro"/>
</dbReference>
<gene>
    <name evidence="3" type="ORF">MCOR_52390</name>
</gene>
<dbReference type="GO" id="GO:0006310">
    <property type="term" value="P:DNA recombination"/>
    <property type="evidence" value="ECO:0007669"/>
    <property type="project" value="UniProtKB-KW"/>
</dbReference>
<dbReference type="GO" id="GO:0015074">
    <property type="term" value="P:DNA integration"/>
    <property type="evidence" value="ECO:0007669"/>
    <property type="project" value="InterPro"/>
</dbReference>
<sequence>MLANKTKKSEFQIELKNRFSAFHNTTEETVTMEDHWQEIKNAFTTACEKSVGLKNKKHQEWITPETLVKVEERKNLKNILNNSKTRSAKQSASREYTTANKDVRNSVRRDKRAFVDKLTAEAEEAARANNIKALYDNIKLLTGKYQKGNRPVKSKEGKTLNTHEKQMKRWVEHFKNVLNQDPPVNKAYIPPAEELLAVDLLQKGIFSPFVTTLIEAACIVAYFGFLRCGKFTVNTDFDASCNLCIEDITFDEDYAMLHLKSSKTDPFRSGVNIYLFKNNTALCPVKSLIGYLSVRRSRFNIVYNSSPLFVMENGEALTRTFFINHVRSILEIIGLNPSN</sequence>
<evidence type="ECO:0000313" key="3">
    <source>
        <dbReference type="EMBL" id="CAC5420127.1"/>
    </source>
</evidence>
<feature type="region of interest" description="Disordered" evidence="2">
    <location>
        <begin position="82"/>
        <end position="104"/>
    </location>
</feature>
<dbReference type="SUPFAM" id="SSF56349">
    <property type="entry name" value="DNA breaking-rejoining enzymes"/>
    <property type="match status" value="1"/>
</dbReference>
<evidence type="ECO:0000256" key="2">
    <source>
        <dbReference type="SAM" id="MobiDB-lite"/>
    </source>
</evidence>
<dbReference type="EMBL" id="CACVKT020009075">
    <property type="protein sequence ID" value="CAC5420127.1"/>
    <property type="molecule type" value="Genomic_DNA"/>
</dbReference>
<organism evidence="3 4">
    <name type="scientific">Mytilus coruscus</name>
    <name type="common">Sea mussel</name>
    <dbReference type="NCBI Taxonomy" id="42192"/>
    <lineage>
        <taxon>Eukaryota</taxon>
        <taxon>Metazoa</taxon>
        <taxon>Spiralia</taxon>
        <taxon>Lophotrochozoa</taxon>
        <taxon>Mollusca</taxon>
        <taxon>Bivalvia</taxon>
        <taxon>Autobranchia</taxon>
        <taxon>Pteriomorphia</taxon>
        <taxon>Mytilida</taxon>
        <taxon>Mytiloidea</taxon>
        <taxon>Mytilidae</taxon>
        <taxon>Mytilinae</taxon>
        <taxon>Mytilus</taxon>
    </lineage>
</organism>
<proteinExistence type="predicted"/>
<dbReference type="Gene3D" id="1.10.443.10">
    <property type="entry name" value="Intergrase catalytic core"/>
    <property type="match status" value="1"/>
</dbReference>
<keyword evidence="1" id="KW-0233">DNA recombination</keyword>
<dbReference type="Proteomes" id="UP000507470">
    <property type="component" value="Unassembled WGS sequence"/>
</dbReference>
<protein>
    <submittedName>
        <fullName evidence="3">Uncharacterized protein</fullName>
    </submittedName>
</protein>
<dbReference type="AlphaFoldDB" id="A0A6J8EII6"/>
<feature type="compositionally biased region" description="Polar residues" evidence="2">
    <location>
        <begin position="82"/>
        <end position="100"/>
    </location>
</feature>
<reference evidence="3 4" key="1">
    <citation type="submission" date="2020-06" db="EMBL/GenBank/DDBJ databases">
        <authorList>
            <person name="Li R."/>
            <person name="Bekaert M."/>
        </authorList>
    </citation>
    <scope>NUCLEOTIDE SEQUENCE [LARGE SCALE GENOMIC DNA]</scope>
    <source>
        <strain evidence="4">wild</strain>
    </source>
</reference>
<evidence type="ECO:0000256" key="1">
    <source>
        <dbReference type="ARBA" id="ARBA00023172"/>
    </source>
</evidence>
<dbReference type="OrthoDB" id="10068687at2759"/>
<dbReference type="PANTHER" id="PTHR34605">
    <property type="entry name" value="PHAGE_INTEGRASE DOMAIN-CONTAINING PROTEIN"/>
    <property type="match status" value="1"/>
</dbReference>
<name>A0A6J8EII6_MYTCO</name>